<feature type="domain" description="Radical SAM core" evidence="4">
    <location>
        <begin position="52"/>
        <end position="289"/>
    </location>
</feature>
<dbReference type="InterPro" id="IPR058240">
    <property type="entry name" value="rSAM_sf"/>
</dbReference>
<accession>T0HD99</accession>
<evidence type="ECO:0000259" key="4">
    <source>
        <dbReference type="PROSITE" id="PS51918"/>
    </source>
</evidence>
<dbReference type="Pfam" id="PF04055">
    <property type="entry name" value="Radical_SAM"/>
    <property type="match status" value="1"/>
</dbReference>
<evidence type="ECO:0000256" key="2">
    <source>
        <dbReference type="ARBA" id="ARBA00023004"/>
    </source>
</evidence>
<keyword evidence="3" id="KW-0411">Iron-sulfur</keyword>
<dbReference type="PROSITE" id="PS51918">
    <property type="entry name" value="RADICAL_SAM"/>
    <property type="match status" value="1"/>
</dbReference>
<dbReference type="SFLD" id="SFLDS00029">
    <property type="entry name" value="Radical_SAM"/>
    <property type="match status" value="1"/>
</dbReference>
<sequence>MNGESRRFNLSEHIADGDWLDALEQVDGPSPKLRTQVTVEHPRTIIARNRSPDIGFTQSINAYRGCEHGCIYCFARPTHAYHDLSPGLDFETRLFAKPDAAKLLREELSRKSYRVAPIAMGTNTDPYQPIERDWRITRECIELLAECRHPLFITTKSDRVLRDLDLLTGMAKDQLVAVMISVTTLDPKVARTLEPRAAHPLRRIEAIRRLTQAGVPVTASLSPIIPAITDHEIEVIIARVAAAGARDAAFIPVRLPHEVAPLFRAWLKEHYPDRAGKVMAIIRDMRGGRDNDPGFGTRMRGQGVWADLIRTRFLKARKRAGLSSERLTLRTDLFRPPGQQGQLRLL</sequence>
<dbReference type="AlphaFoldDB" id="T0HD99"/>
<dbReference type="Gene3D" id="3.80.30.30">
    <property type="match status" value="1"/>
</dbReference>
<dbReference type="PANTHER" id="PTHR43432:SF3">
    <property type="entry name" value="SLR0285 PROTEIN"/>
    <property type="match status" value="1"/>
</dbReference>
<dbReference type="SUPFAM" id="SSF102114">
    <property type="entry name" value="Radical SAM enzymes"/>
    <property type="match status" value="1"/>
</dbReference>
<keyword evidence="6" id="KW-1185">Reference proteome</keyword>
<dbReference type="NCBIfam" id="NF033668">
    <property type="entry name" value="rSAM_PA0069"/>
    <property type="match status" value="1"/>
</dbReference>
<dbReference type="SMART" id="SM00729">
    <property type="entry name" value="Elp3"/>
    <property type="match status" value="1"/>
</dbReference>
<dbReference type="GO" id="GO:0003824">
    <property type="term" value="F:catalytic activity"/>
    <property type="evidence" value="ECO:0007669"/>
    <property type="project" value="InterPro"/>
</dbReference>
<evidence type="ECO:0000313" key="6">
    <source>
        <dbReference type="Proteomes" id="UP000015525"/>
    </source>
</evidence>
<gene>
    <name evidence="5" type="ORF">L288_04710</name>
</gene>
<comment type="caution">
    <text evidence="5">The sequence shown here is derived from an EMBL/GenBank/DDBJ whole genome shotgun (WGS) entry which is preliminary data.</text>
</comment>
<dbReference type="GO" id="GO:0051536">
    <property type="term" value="F:iron-sulfur cluster binding"/>
    <property type="evidence" value="ECO:0007669"/>
    <property type="project" value="UniProtKB-KW"/>
</dbReference>
<name>T0HD99_9SPHN</name>
<dbReference type="InterPro" id="IPR040086">
    <property type="entry name" value="MJ0683-like"/>
</dbReference>
<dbReference type="Proteomes" id="UP000015525">
    <property type="component" value="Unassembled WGS sequence"/>
</dbReference>
<proteinExistence type="predicted"/>
<evidence type="ECO:0000313" key="5">
    <source>
        <dbReference type="EMBL" id="EQB10118.1"/>
    </source>
</evidence>
<reference evidence="5 6" key="1">
    <citation type="journal article" date="2013" name="Genome Announc.">
        <title>Draft Genome Sequence of Sphingobium quisquiliarum Strain P25T, a Novel Hexachlorocyclohexane (HCH)-Degrading Bacterium Isolated from an HCH Dumpsite.</title>
        <authorList>
            <person name="Kumar Singh A."/>
            <person name="Sangwan N."/>
            <person name="Sharma A."/>
            <person name="Gupta V."/>
            <person name="Khurana J.P."/>
            <person name="Lal R."/>
        </authorList>
    </citation>
    <scope>NUCLEOTIDE SEQUENCE [LARGE SCALE GENOMIC DNA]</scope>
    <source>
        <strain evidence="5 6">P25</strain>
    </source>
</reference>
<dbReference type="EMBL" id="ATHO01000040">
    <property type="protein sequence ID" value="EQB10118.1"/>
    <property type="molecule type" value="Genomic_DNA"/>
</dbReference>
<dbReference type="SFLD" id="SFLDG01084">
    <property type="entry name" value="Uncharacterised_Radical_SAM_Su"/>
    <property type="match status" value="1"/>
</dbReference>
<dbReference type="CDD" id="cd01335">
    <property type="entry name" value="Radical_SAM"/>
    <property type="match status" value="1"/>
</dbReference>
<dbReference type="InterPro" id="IPR006638">
    <property type="entry name" value="Elp3/MiaA/NifB-like_rSAM"/>
</dbReference>
<dbReference type="PATRIC" id="fig|1329909.3.peg.900"/>
<evidence type="ECO:0000256" key="3">
    <source>
        <dbReference type="ARBA" id="ARBA00023014"/>
    </source>
</evidence>
<protein>
    <submittedName>
        <fullName evidence="5">Radical SAM protein</fullName>
    </submittedName>
</protein>
<keyword evidence="1" id="KW-0479">Metal-binding</keyword>
<dbReference type="PANTHER" id="PTHR43432">
    <property type="entry name" value="SLR0285 PROTEIN"/>
    <property type="match status" value="1"/>
</dbReference>
<dbReference type="InterPro" id="IPR007197">
    <property type="entry name" value="rSAM"/>
</dbReference>
<evidence type="ECO:0000256" key="1">
    <source>
        <dbReference type="ARBA" id="ARBA00022723"/>
    </source>
</evidence>
<organism evidence="5 6">
    <name type="scientific">Sphingobium quisquiliarum P25</name>
    <dbReference type="NCBI Taxonomy" id="1329909"/>
    <lineage>
        <taxon>Bacteria</taxon>
        <taxon>Pseudomonadati</taxon>
        <taxon>Pseudomonadota</taxon>
        <taxon>Alphaproteobacteria</taxon>
        <taxon>Sphingomonadales</taxon>
        <taxon>Sphingomonadaceae</taxon>
        <taxon>Sphingobium</taxon>
    </lineage>
</organism>
<keyword evidence="2" id="KW-0408">Iron</keyword>
<dbReference type="GO" id="GO:0046872">
    <property type="term" value="F:metal ion binding"/>
    <property type="evidence" value="ECO:0007669"/>
    <property type="project" value="UniProtKB-KW"/>
</dbReference>